<gene>
    <name evidence="4" type="ORF">ACFQGO_25885</name>
</gene>
<evidence type="ECO:0000313" key="5">
    <source>
        <dbReference type="Proteomes" id="UP001596112"/>
    </source>
</evidence>
<dbReference type="RefSeq" id="WP_272170492.1">
    <property type="nucleotide sequence ID" value="NZ_JAQOSL010000018.1"/>
</dbReference>
<evidence type="ECO:0000313" key="4">
    <source>
        <dbReference type="EMBL" id="MFC5810885.1"/>
    </source>
</evidence>
<dbReference type="Proteomes" id="UP001596112">
    <property type="component" value="Unassembled WGS sequence"/>
</dbReference>
<reference evidence="5" key="1">
    <citation type="journal article" date="2019" name="Int. J. Syst. Evol. Microbiol.">
        <title>The Global Catalogue of Microorganisms (GCM) 10K type strain sequencing project: providing services to taxonomists for standard genome sequencing and annotation.</title>
        <authorList>
            <consortium name="The Broad Institute Genomics Platform"/>
            <consortium name="The Broad Institute Genome Sequencing Center for Infectious Disease"/>
            <person name="Wu L."/>
            <person name="Ma J."/>
        </authorList>
    </citation>
    <scope>NUCLEOTIDE SEQUENCE [LARGE SCALE GENOMIC DNA]</scope>
    <source>
        <strain evidence="5">JCM 9918</strain>
    </source>
</reference>
<evidence type="ECO:0000256" key="1">
    <source>
        <dbReference type="SAM" id="MobiDB-lite"/>
    </source>
</evidence>
<feature type="domain" description="FMN-binding" evidence="3">
    <location>
        <begin position="165"/>
        <end position="237"/>
    </location>
</feature>
<comment type="caution">
    <text evidence="4">The sequence shown here is derived from an EMBL/GenBank/DDBJ whole genome shotgun (WGS) entry which is preliminary data.</text>
</comment>
<evidence type="ECO:0000256" key="2">
    <source>
        <dbReference type="SAM" id="SignalP"/>
    </source>
</evidence>
<feature type="signal peptide" evidence="2">
    <location>
        <begin position="1"/>
        <end position="22"/>
    </location>
</feature>
<feature type="region of interest" description="Disordered" evidence="1">
    <location>
        <begin position="27"/>
        <end position="57"/>
    </location>
</feature>
<dbReference type="Pfam" id="PF04205">
    <property type="entry name" value="FMN_bind"/>
    <property type="match status" value="2"/>
</dbReference>
<feature type="compositionally biased region" description="Low complexity" evidence="1">
    <location>
        <begin position="27"/>
        <end position="54"/>
    </location>
</feature>
<feature type="region of interest" description="Disordered" evidence="1">
    <location>
        <begin position="130"/>
        <end position="161"/>
    </location>
</feature>
<feature type="chain" id="PRO_5045181523" evidence="2">
    <location>
        <begin position="23"/>
        <end position="238"/>
    </location>
</feature>
<sequence>MKRAIPALILSAAALVPVWRYAPSTATATTATAEPAPSASTSTSGDSTVVSGPTIDTEKGPVQVQATFKAGKITAVRMLQQPDHPQTEAAVPKLIEETLEAQSADIDTVSGATITSDAYRKSLQATIDENDASASSSDSAAGSSSDSTAGESATRTVAGTTVNTSKGDIQVQVTFDGDEISAVKMLKQPNHPQTEAAVPVLIEATLAAQSADIDTVSGATITSDGYRESLQAALDARA</sequence>
<proteinExistence type="predicted"/>
<keyword evidence="5" id="KW-1185">Reference proteome</keyword>
<feature type="compositionally biased region" description="Low complexity" evidence="1">
    <location>
        <begin position="132"/>
        <end position="154"/>
    </location>
</feature>
<keyword evidence="2" id="KW-0732">Signal</keyword>
<feature type="domain" description="FMN-binding" evidence="3">
    <location>
        <begin position="57"/>
        <end position="130"/>
    </location>
</feature>
<accession>A0ABW1BCT5</accession>
<dbReference type="Gene3D" id="3.90.1010.20">
    <property type="match status" value="2"/>
</dbReference>
<dbReference type="SMART" id="SM00900">
    <property type="entry name" value="FMN_bind"/>
    <property type="match status" value="2"/>
</dbReference>
<organism evidence="4 5">
    <name type="scientific">Streptomyces heilongjiangensis</name>
    <dbReference type="NCBI Taxonomy" id="945052"/>
    <lineage>
        <taxon>Bacteria</taxon>
        <taxon>Bacillati</taxon>
        <taxon>Actinomycetota</taxon>
        <taxon>Actinomycetes</taxon>
        <taxon>Kitasatosporales</taxon>
        <taxon>Streptomycetaceae</taxon>
        <taxon>Streptomyces</taxon>
    </lineage>
</organism>
<dbReference type="EMBL" id="JBHSNZ010000020">
    <property type="protein sequence ID" value="MFC5810885.1"/>
    <property type="molecule type" value="Genomic_DNA"/>
</dbReference>
<protein>
    <submittedName>
        <fullName evidence="4">FMN-binding protein</fullName>
    </submittedName>
</protein>
<dbReference type="InterPro" id="IPR007329">
    <property type="entry name" value="FMN-bd"/>
</dbReference>
<name>A0ABW1BCT5_9ACTN</name>
<evidence type="ECO:0000259" key="3">
    <source>
        <dbReference type="SMART" id="SM00900"/>
    </source>
</evidence>